<feature type="compositionally biased region" description="Low complexity" evidence="1">
    <location>
        <begin position="15"/>
        <end position="25"/>
    </location>
</feature>
<dbReference type="Proteomes" id="UP000807353">
    <property type="component" value="Unassembled WGS sequence"/>
</dbReference>
<dbReference type="AlphaFoldDB" id="A0A9P5YGI9"/>
<organism evidence="2 3">
    <name type="scientific">Collybia nuda</name>
    <dbReference type="NCBI Taxonomy" id="64659"/>
    <lineage>
        <taxon>Eukaryota</taxon>
        <taxon>Fungi</taxon>
        <taxon>Dikarya</taxon>
        <taxon>Basidiomycota</taxon>
        <taxon>Agaricomycotina</taxon>
        <taxon>Agaricomycetes</taxon>
        <taxon>Agaricomycetidae</taxon>
        <taxon>Agaricales</taxon>
        <taxon>Tricholomatineae</taxon>
        <taxon>Clitocybaceae</taxon>
        <taxon>Collybia</taxon>
    </lineage>
</organism>
<feature type="compositionally biased region" description="Basic and acidic residues" evidence="1">
    <location>
        <begin position="1"/>
        <end position="11"/>
    </location>
</feature>
<proteinExistence type="predicted"/>
<evidence type="ECO:0000313" key="3">
    <source>
        <dbReference type="Proteomes" id="UP000807353"/>
    </source>
</evidence>
<gene>
    <name evidence="2" type="ORF">BDZ94DRAFT_1232681</name>
</gene>
<sequence length="363" mass="41265">MSPNNARHESSMHQTPASPTASASSFDVLRPSKRRRRNKEDDPSTLSGSLDSAKLQEIQQENVLPELTRRNHLSMRNIWLSHFTNILGSEEKALATLQPDADLPKFDVFKAFVCSLGRWGVGTNGWSYLSTTVNADCVLDMLDHRQAKTSTDLYRIPIHKTINSLYQKALKGNMKYTEKLPKMTCYMICHFCGLSVFKDDSASTHFERCYTDAVAKIFSKIKEQNFSPIPQPNPLAMAQHIVSHAQEDVPDMFTHLHNDHGYKLLACTDPFHYLCSQSKFRDVISEKRDLRTGGVSNTIFYASDIRRIRNLLGHDADEFGTICLADRCRNAEAKAESLAELDRMYEAQDPDRETPSRNRRDVC</sequence>
<protein>
    <submittedName>
        <fullName evidence="2">Uncharacterized protein</fullName>
    </submittedName>
</protein>
<keyword evidence="3" id="KW-1185">Reference proteome</keyword>
<dbReference type="EMBL" id="MU150234">
    <property type="protein sequence ID" value="KAF9468224.1"/>
    <property type="molecule type" value="Genomic_DNA"/>
</dbReference>
<reference evidence="2" key="1">
    <citation type="submission" date="2020-11" db="EMBL/GenBank/DDBJ databases">
        <authorList>
            <consortium name="DOE Joint Genome Institute"/>
            <person name="Ahrendt S."/>
            <person name="Riley R."/>
            <person name="Andreopoulos W."/>
            <person name="Labutti K."/>
            <person name="Pangilinan J."/>
            <person name="Ruiz-Duenas F.J."/>
            <person name="Barrasa J.M."/>
            <person name="Sanchez-Garcia M."/>
            <person name="Camarero S."/>
            <person name="Miyauchi S."/>
            <person name="Serrano A."/>
            <person name="Linde D."/>
            <person name="Babiker R."/>
            <person name="Drula E."/>
            <person name="Ayuso-Fernandez I."/>
            <person name="Pacheco R."/>
            <person name="Padilla G."/>
            <person name="Ferreira P."/>
            <person name="Barriuso J."/>
            <person name="Kellner H."/>
            <person name="Castanera R."/>
            <person name="Alfaro M."/>
            <person name="Ramirez L."/>
            <person name="Pisabarro A.G."/>
            <person name="Kuo A."/>
            <person name="Tritt A."/>
            <person name="Lipzen A."/>
            <person name="He G."/>
            <person name="Yan M."/>
            <person name="Ng V."/>
            <person name="Cullen D."/>
            <person name="Martin F."/>
            <person name="Rosso M.-N."/>
            <person name="Henrissat B."/>
            <person name="Hibbett D."/>
            <person name="Martinez A.T."/>
            <person name="Grigoriev I.V."/>
        </authorList>
    </citation>
    <scope>NUCLEOTIDE SEQUENCE</scope>
    <source>
        <strain evidence="2">CBS 247.69</strain>
    </source>
</reference>
<name>A0A9P5YGI9_9AGAR</name>
<evidence type="ECO:0000313" key="2">
    <source>
        <dbReference type="EMBL" id="KAF9468224.1"/>
    </source>
</evidence>
<evidence type="ECO:0000256" key="1">
    <source>
        <dbReference type="SAM" id="MobiDB-lite"/>
    </source>
</evidence>
<feature type="region of interest" description="Disordered" evidence="1">
    <location>
        <begin position="1"/>
        <end position="53"/>
    </location>
</feature>
<comment type="caution">
    <text evidence="2">The sequence shown here is derived from an EMBL/GenBank/DDBJ whole genome shotgun (WGS) entry which is preliminary data.</text>
</comment>
<accession>A0A9P5YGI9</accession>